<evidence type="ECO:0000313" key="3">
    <source>
        <dbReference type="Proteomes" id="UP000419144"/>
    </source>
</evidence>
<gene>
    <name evidence="2" type="ORF">LtaPh_3518901</name>
</gene>
<dbReference type="EMBL" id="BLBS01000056">
    <property type="protein sequence ID" value="GET92691.1"/>
    <property type="molecule type" value="Genomic_DNA"/>
</dbReference>
<evidence type="ECO:0000256" key="1">
    <source>
        <dbReference type="SAM" id="Phobius"/>
    </source>
</evidence>
<proteinExistence type="predicted"/>
<dbReference type="VEuPathDB" id="TriTrypDB:LtaPh_3518901"/>
<organism evidence="2 3">
    <name type="scientific">Leishmania tarentolae</name>
    <name type="common">Sauroleishmania tarentolae</name>
    <dbReference type="NCBI Taxonomy" id="5689"/>
    <lineage>
        <taxon>Eukaryota</taxon>
        <taxon>Discoba</taxon>
        <taxon>Euglenozoa</taxon>
        <taxon>Kinetoplastea</taxon>
        <taxon>Metakinetoplastina</taxon>
        <taxon>Trypanosomatida</taxon>
        <taxon>Trypanosomatidae</taxon>
        <taxon>Leishmaniinae</taxon>
        <taxon>Leishmania</taxon>
        <taxon>lizard Leishmania</taxon>
    </lineage>
</organism>
<feature type="transmembrane region" description="Helical" evidence="1">
    <location>
        <begin position="38"/>
        <end position="60"/>
    </location>
</feature>
<feature type="transmembrane region" description="Helical" evidence="1">
    <location>
        <begin position="12"/>
        <end position="32"/>
    </location>
</feature>
<protein>
    <submittedName>
        <fullName evidence="2">Uncharacterized protein</fullName>
    </submittedName>
</protein>
<keyword evidence="1" id="KW-1133">Transmembrane helix</keyword>
<keyword evidence="1" id="KW-0472">Membrane</keyword>
<accession>A0A640KTU4</accession>
<sequence length="126" mass="14292">MLSGLRFRGWIVMSFISVLLFIAVAVPAAYIPKTYWRTIYVAVVTPLVWLVYNVALYFVLCRPMVRCTTVFSRGDCCKTEHAEGTGDVTLLTKEMYQLNNALHALKCETEEINTVTTLINNHLDGR</sequence>
<keyword evidence="1" id="KW-0812">Transmembrane</keyword>
<comment type="caution">
    <text evidence="2">The sequence shown here is derived from an EMBL/GenBank/DDBJ whole genome shotgun (WGS) entry which is preliminary data.</text>
</comment>
<keyword evidence="3" id="KW-1185">Reference proteome</keyword>
<reference evidence="2" key="1">
    <citation type="submission" date="2019-11" db="EMBL/GenBank/DDBJ databases">
        <title>Leishmania tarentolae CDS.</title>
        <authorList>
            <person name="Goto Y."/>
            <person name="Yamagishi J."/>
        </authorList>
    </citation>
    <scope>NUCLEOTIDE SEQUENCE [LARGE SCALE GENOMIC DNA]</scope>
    <source>
        <strain evidence="2">Parrot Tar II</strain>
    </source>
</reference>
<dbReference type="OrthoDB" id="270362at2759"/>
<dbReference type="Proteomes" id="UP000419144">
    <property type="component" value="Unassembled WGS sequence"/>
</dbReference>
<dbReference type="AlphaFoldDB" id="A0A640KTU4"/>
<name>A0A640KTU4_LEITA</name>
<evidence type="ECO:0000313" key="2">
    <source>
        <dbReference type="EMBL" id="GET92691.1"/>
    </source>
</evidence>